<accession>A0A6C0L4A2</accession>
<evidence type="ECO:0000313" key="1">
    <source>
        <dbReference type="EMBL" id="QHU23544.1"/>
    </source>
</evidence>
<organism evidence="1">
    <name type="scientific">viral metagenome</name>
    <dbReference type="NCBI Taxonomy" id="1070528"/>
    <lineage>
        <taxon>unclassified sequences</taxon>
        <taxon>metagenomes</taxon>
        <taxon>organismal metagenomes</taxon>
    </lineage>
</organism>
<proteinExistence type="predicted"/>
<protein>
    <submittedName>
        <fullName evidence="1">Uncharacterized protein</fullName>
    </submittedName>
</protein>
<name>A0A6C0L4A2_9ZZZZ</name>
<sequence length="109" mass="13200">MSTISDLEILTDMLFDDTIYDEVDKMEECKPKEYYHGKALYIRKQLTDNDNYFYFLESFLKDFNLLSEEQKKHLKEIMHIRPEVIVKEKLVAPKKKKKNNKPQLNMDDY</sequence>
<dbReference type="EMBL" id="MN741032">
    <property type="protein sequence ID" value="QHU23544.1"/>
    <property type="molecule type" value="Genomic_DNA"/>
</dbReference>
<dbReference type="AlphaFoldDB" id="A0A6C0L4A2"/>
<reference evidence="1" key="1">
    <citation type="journal article" date="2020" name="Nature">
        <title>Giant virus diversity and host interactions through global metagenomics.</title>
        <authorList>
            <person name="Schulz F."/>
            <person name="Roux S."/>
            <person name="Paez-Espino D."/>
            <person name="Jungbluth S."/>
            <person name="Walsh D.A."/>
            <person name="Denef V.J."/>
            <person name="McMahon K.D."/>
            <person name="Konstantinidis K.T."/>
            <person name="Eloe-Fadrosh E.A."/>
            <person name="Kyrpides N.C."/>
            <person name="Woyke T."/>
        </authorList>
    </citation>
    <scope>NUCLEOTIDE SEQUENCE</scope>
    <source>
        <strain evidence="1">GVMAG-S-ERX555907-94</strain>
    </source>
</reference>